<dbReference type="CDD" id="cd22641">
    <property type="entry name" value="C24-like"/>
    <property type="match status" value="1"/>
</dbReference>
<accession>A0A9X1XX11</accession>
<reference evidence="1" key="1">
    <citation type="submission" date="2022-04" db="EMBL/GenBank/DDBJ databases">
        <title>Flavobacterium pygoscelis sp. nov. isolated from Chinstrap chick (Pygoscelis antarcticus).</title>
        <authorList>
            <person name="Irgang R."/>
            <person name="Poblete-Morales M."/>
            <person name="Avendano-Herrera R."/>
        </authorList>
    </citation>
    <scope>NUCLEOTIDE SEQUENCE</scope>
    <source>
        <strain evidence="1">I-SCBP12n</strain>
    </source>
</reference>
<name>A0A9X1XX11_9FLAO</name>
<keyword evidence="2" id="KW-1185">Reference proteome</keyword>
<organism evidence="1 2">
    <name type="scientific">Flavobacterium pygoscelis</name>
    <dbReference type="NCBI Taxonomy" id="2893176"/>
    <lineage>
        <taxon>Bacteria</taxon>
        <taxon>Pseudomonadati</taxon>
        <taxon>Bacteroidota</taxon>
        <taxon>Flavobacteriia</taxon>
        <taxon>Flavobacteriales</taxon>
        <taxon>Flavobacteriaceae</taxon>
        <taxon>Flavobacterium</taxon>
    </lineage>
</organism>
<gene>
    <name evidence="1" type="ORF">MW871_15110</name>
</gene>
<evidence type="ECO:0000313" key="2">
    <source>
        <dbReference type="Proteomes" id="UP001139260"/>
    </source>
</evidence>
<dbReference type="EMBL" id="JALNUB010000013">
    <property type="protein sequence ID" value="MCK8143218.1"/>
    <property type="molecule type" value="Genomic_DNA"/>
</dbReference>
<dbReference type="RefSeq" id="WP_248429266.1">
    <property type="nucleotide sequence ID" value="NZ_JALNUB010000013.1"/>
</dbReference>
<dbReference type="Proteomes" id="UP001139260">
    <property type="component" value="Unassembled WGS sequence"/>
</dbReference>
<dbReference type="AlphaFoldDB" id="A0A9X1XX11"/>
<sequence length="272" mass="29460">MNTINFNQVGGFPLTTNILAKLQTAFSIFNAFGAIVGDLTIISGCIVTGVNVSDGFVYINGEILEFKGGPIQSKVIVKEDIENLVFQNSNAYQSIKIRYVQFGTGLNAINWSEFKRGFATKDIAEQFSTIFLALDNKANASLIAPMIARIGALEARPVFSNVVRNKGYFTLGDVFSAPAGTALPVSGDCTSAIIAAYDDPGNSYINVIIENPMLADNYLVKMYVESLGIIGRDNDIGAPVYKILAKNSFKVGIAELYNSAQSIRIHFEVVEL</sequence>
<comment type="caution">
    <text evidence="1">The sequence shown here is derived from an EMBL/GenBank/DDBJ whole genome shotgun (WGS) entry which is preliminary data.</text>
</comment>
<evidence type="ECO:0000313" key="1">
    <source>
        <dbReference type="EMBL" id="MCK8143218.1"/>
    </source>
</evidence>
<protein>
    <submittedName>
        <fullName evidence="1">Uncharacterized protein</fullName>
    </submittedName>
</protein>
<proteinExistence type="predicted"/>